<reference evidence="2" key="1">
    <citation type="submission" date="2018-05" db="EMBL/GenBank/DDBJ databases">
        <authorList>
            <person name="Lanie J.A."/>
            <person name="Ng W.-L."/>
            <person name="Kazmierczak K.M."/>
            <person name="Andrzejewski T.M."/>
            <person name="Davidsen T.M."/>
            <person name="Wayne K.J."/>
            <person name="Tettelin H."/>
            <person name="Glass J.I."/>
            <person name="Rusch D."/>
            <person name="Podicherti R."/>
            <person name="Tsui H.-C.T."/>
            <person name="Winkler M.E."/>
        </authorList>
    </citation>
    <scope>NUCLEOTIDE SEQUENCE</scope>
</reference>
<feature type="domain" description="SMP-30/Gluconolactonase/LRE-like region" evidence="1">
    <location>
        <begin position="98"/>
        <end position="141"/>
    </location>
</feature>
<protein>
    <recommendedName>
        <fullName evidence="1">SMP-30/Gluconolactonase/LRE-like region domain-containing protein</fullName>
    </recommendedName>
</protein>
<dbReference type="InterPro" id="IPR011042">
    <property type="entry name" value="6-blade_b-propeller_TolB-like"/>
</dbReference>
<dbReference type="InterPro" id="IPR009061">
    <property type="entry name" value="DNA-bd_dom_put_sf"/>
</dbReference>
<proteinExistence type="predicted"/>
<dbReference type="Pfam" id="PF08450">
    <property type="entry name" value="SGL"/>
    <property type="match status" value="1"/>
</dbReference>
<dbReference type="SUPFAM" id="SSF63829">
    <property type="entry name" value="Calcium-dependent phosphotriesterase"/>
    <property type="match status" value="1"/>
</dbReference>
<sequence length="144" mass="15880">MKDSFTYQEAAEYLGVPVPTLRKWVRRKWLPVIAVWAALAISPQVFSCQKEGEAPADEKAEEPPAKVSCVIEIHDPAAEGFLDRSADLEVLAEGFEIAEGPVWVTSREMLLFSDVRGNKIHSWSPKEGRSVFLSPGGHTGSVPF</sequence>
<gene>
    <name evidence="2" type="ORF">METZ01_LOCUS474670</name>
</gene>
<dbReference type="EMBL" id="UINC01202151">
    <property type="protein sequence ID" value="SVE21816.1"/>
    <property type="molecule type" value="Genomic_DNA"/>
</dbReference>
<evidence type="ECO:0000313" key="2">
    <source>
        <dbReference type="EMBL" id="SVE21816.1"/>
    </source>
</evidence>
<dbReference type="SUPFAM" id="SSF46955">
    <property type="entry name" value="Putative DNA-binding domain"/>
    <property type="match status" value="1"/>
</dbReference>
<name>A0A383BNJ7_9ZZZZ</name>
<dbReference type="InterPro" id="IPR013658">
    <property type="entry name" value="SGL"/>
</dbReference>
<dbReference type="NCBIfam" id="TIGR01764">
    <property type="entry name" value="excise"/>
    <property type="match status" value="1"/>
</dbReference>
<accession>A0A383BNJ7</accession>
<feature type="non-terminal residue" evidence="2">
    <location>
        <position position="144"/>
    </location>
</feature>
<dbReference type="Gene3D" id="2.120.10.30">
    <property type="entry name" value="TolB, C-terminal domain"/>
    <property type="match status" value="1"/>
</dbReference>
<dbReference type="GO" id="GO:0003677">
    <property type="term" value="F:DNA binding"/>
    <property type="evidence" value="ECO:0007669"/>
    <property type="project" value="InterPro"/>
</dbReference>
<dbReference type="AlphaFoldDB" id="A0A383BNJ7"/>
<organism evidence="2">
    <name type="scientific">marine metagenome</name>
    <dbReference type="NCBI Taxonomy" id="408172"/>
    <lineage>
        <taxon>unclassified sequences</taxon>
        <taxon>metagenomes</taxon>
        <taxon>ecological metagenomes</taxon>
    </lineage>
</organism>
<evidence type="ECO:0000259" key="1">
    <source>
        <dbReference type="Pfam" id="PF08450"/>
    </source>
</evidence>
<dbReference type="InterPro" id="IPR010093">
    <property type="entry name" value="SinI_DNA-bd"/>
</dbReference>